<keyword evidence="5 6" id="KW-0067">ATP-binding</keyword>
<feature type="binding site" evidence="6">
    <location>
        <position position="375"/>
    </location>
    <ligand>
        <name>Mg(2+)</name>
        <dbReference type="ChEBI" id="CHEBI:18420"/>
    </ligand>
</feature>
<protein>
    <recommendedName>
        <fullName evidence="6 7">Polyphosphate kinase</fullName>
        <ecNumber evidence="6 7">2.7.4.1</ecNumber>
    </recommendedName>
    <alternativeName>
        <fullName evidence="6">ATP-polyphosphate phosphotransferase</fullName>
    </alternativeName>
    <alternativeName>
        <fullName evidence="6">Polyphosphoric acid kinase</fullName>
    </alternativeName>
</protein>
<feature type="binding site" evidence="6">
    <location>
        <position position="405"/>
    </location>
    <ligand>
        <name>Mg(2+)</name>
        <dbReference type="ChEBI" id="CHEBI:18420"/>
    </ligand>
</feature>
<dbReference type="InterPro" id="IPR036830">
    <property type="entry name" value="PP_kinase_middle_dom_sf"/>
</dbReference>
<feature type="binding site" evidence="6">
    <location>
        <position position="568"/>
    </location>
    <ligand>
        <name>ATP</name>
        <dbReference type="ChEBI" id="CHEBI:30616"/>
    </ligand>
</feature>
<dbReference type="Proteomes" id="UP001548587">
    <property type="component" value="Unassembled WGS sequence"/>
</dbReference>
<dbReference type="Gene3D" id="1.20.58.310">
    <property type="entry name" value="Polyphosphate kinase N-terminal domain"/>
    <property type="match status" value="1"/>
</dbReference>
<comment type="PTM">
    <text evidence="6 7">An intermediate of this reaction is the autophosphorylated ppk in which a phosphate is covalently linked to a histidine residue through a N-P bond.</text>
</comment>
<feature type="binding site" evidence="6">
    <location>
        <position position="45"/>
    </location>
    <ligand>
        <name>ATP</name>
        <dbReference type="ChEBI" id="CHEBI:30616"/>
    </ligand>
</feature>
<evidence type="ECO:0000256" key="3">
    <source>
        <dbReference type="ARBA" id="ARBA00022741"/>
    </source>
</evidence>
<dbReference type="SUPFAM" id="SSF140356">
    <property type="entry name" value="PPK N-terminal domain-like"/>
    <property type="match status" value="1"/>
</dbReference>
<keyword evidence="3 6" id="KW-0547">Nucleotide-binding</keyword>
<comment type="caution">
    <text evidence="12">The sequence shown here is derived from an EMBL/GenBank/DDBJ whole genome shotgun (WGS) entry which is preliminary data.</text>
</comment>
<feature type="domain" description="Polyphosphate kinase N-terminal" evidence="9">
    <location>
        <begin position="8"/>
        <end position="112"/>
    </location>
</feature>
<keyword evidence="6" id="KW-0460">Magnesium</keyword>
<feature type="domain" description="Polyphosphate kinase C-terminal" evidence="10">
    <location>
        <begin position="509"/>
        <end position="676"/>
    </location>
</feature>
<feature type="domain" description="Polyphosphate kinase middle" evidence="8">
    <location>
        <begin position="121"/>
        <end position="304"/>
    </location>
</feature>
<dbReference type="PANTHER" id="PTHR30218:SF0">
    <property type="entry name" value="POLYPHOSPHATE KINASE"/>
    <property type="match status" value="1"/>
</dbReference>
<dbReference type="NCBIfam" id="NF003917">
    <property type="entry name" value="PRK05443.1-1"/>
    <property type="match status" value="1"/>
</dbReference>
<dbReference type="EC" id="2.7.4.1" evidence="6 7"/>
<name>A0ABV2CFA8_9BURK</name>
<feature type="domain" description="Polyphosphate kinase C-terminal" evidence="11">
    <location>
        <begin position="332"/>
        <end position="497"/>
    </location>
</feature>
<accession>A0ABV2CFA8</accession>
<dbReference type="InterPro" id="IPR025200">
    <property type="entry name" value="PPK_C_dom2"/>
</dbReference>
<comment type="cofactor">
    <cofactor evidence="6">
        <name>Mg(2+)</name>
        <dbReference type="ChEBI" id="CHEBI:18420"/>
    </cofactor>
</comment>
<sequence length="687" mass="77305">MSVRYPLLNRELGILGFNERVLAQAADPQVPLLERLRFICITSSNLDEFFEVRMAGLQEQIRDNPGALTPDGMSLQHAYDLVVERAQRLVHRQYTMLHETVLPALEQEGIYFHASDTWNDEQLEWARRYFLDELLPVLTPIGLDPAHPFPRVLNKSLNFVVELEGRDAFGRQAVMGIVQAPRALPRVVRMPHALSGFEHGFVLLSSFMQRFVGELFPQLVVKSCNQFRITRNSELFVDEDEITNLRVALQGELPARHLGNAVRLEVSADTPLHIVRRLLEESELGDKDCYRVAGSVNLVRLMQIPDLVDRPDLKFAPFTASTPSAIANAPTMFDAIDAGDLLLHHPYESFQPVLELLQQAAKDPSVVAIKQTIYRTGTDSPLMDALMEAARNGKEVTVVVELLARFDEETNINWASQLEAVGAHVVYGVVGHKCHAKMMLIVRRVVQAGKAALRRYVHLGTGNYHPRTARLYTDFGLMTADQKICEDVHHVFQQLTGIGGELTLHELWQSPFTLHPRIIDSIRAEIDNAQAGKRARIVAKMNALLEPSVIAALYEASQAGVKVDLIVRGVCALKPGVPGLSENITVRSIVGRFLEHHRIYYFHAGGAEDVYLSSADWMDRNLFRRVEVAFPIRERKLKRRVIAEGLSVCLGDNQSAWQMHSDGHYRRRRTGKTIRNAQLGLLAKFCS</sequence>
<comment type="catalytic activity">
    <reaction evidence="6 7">
        <text>[phosphate](n) + ATP = [phosphate](n+1) + ADP</text>
        <dbReference type="Rhea" id="RHEA:19573"/>
        <dbReference type="Rhea" id="RHEA-COMP:9859"/>
        <dbReference type="Rhea" id="RHEA-COMP:14280"/>
        <dbReference type="ChEBI" id="CHEBI:16838"/>
        <dbReference type="ChEBI" id="CHEBI:30616"/>
        <dbReference type="ChEBI" id="CHEBI:456216"/>
        <dbReference type="EC" id="2.7.4.1"/>
    </reaction>
</comment>
<dbReference type="InterPro" id="IPR036832">
    <property type="entry name" value="PPK_N_dom_sf"/>
</dbReference>
<evidence type="ECO:0000259" key="10">
    <source>
        <dbReference type="Pfam" id="PF13090"/>
    </source>
</evidence>
<dbReference type="InterPro" id="IPR024953">
    <property type="entry name" value="PP_kinase_middle"/>
</dbReference>
<dbReference type="NCBIfam" id="NF003918">
    <property type="entry name" value="PRK05443.1-2"/>
    <property type="match status" value="1"/>
</dbReference>
<dbReference type="PANTHER" id="PTHR30218">
    <property type="entry name" value="POLYPHOSPHATE KINASE"/>
    <property type="match status" value="1"/>
</dbReference>
<proteinExistence type="inferred from homology"/>
<dbReference type="InterPro" id="IPR041108">
    <property type="entry name" value="PP_kinase_C_1"/>
</dbReference>
<dbReference type="CDD" id="cd09168">
    <property type="entry name" value="PLDc_PaPPK1_C2_like"/>
    <property type="match status" value="1"/>
</dbReference>
<dbReference type="Pfam" id="PF02503">
    <property type="entry name" value="PP_kinase"/>
    <property type="match status" value="1"/>
</dbReference>
<evidence type="ECO:0000259" key="11">
    <source>
        <dbReference type="Pfam" id="PF17941"/>
    </source>
</evidence>
<dbReference type="Pfam" id="PF17941">
    <property type="entry name" value="PP_kinase_C_1"/>
    <property type="match status" value="1"/>
</dbReference>
<keyword evidence="6" id="KW-0479">Metal-binding</keyword>
<keyword evidence="2 6" id="KW-0808">Transferase</keyword>
<keyword evidence="4 6" id="KW-0418">Kinase</keyword>
<evidence type="ECO:0000259" key="9">
    <source>
        <dbReference type="Pfam" id="PF13089"/>
    </source>
</evidence>
<evidence type="ECO:0000256" key="6">
    <source>
        <dbReference type="HAMAP-Rule" id="MF_00347"/>
    </source>
</evidence>
<evidence type="ECO:0000256" key="2">
    <source>
        <dbReference type="ARBA" id="ARBA00022679"/>
    </source>
</evidence>
<keyword evidence="1 6" id="KW-0597">Phosphoprotein</keyword>
<dbReference type="Pfam" id="PF13089">
    <property type="entry name" value="PP_kinase_N"/>
    <property type="match status" value="1"/>
</dbReference>
<keyword evidence="13" id="KW-1185">Reference proteome</keyword>
<dbReference type="EMBL" id="JBEWCH010000021">
    <property type="protein sequence ID" value="MET1477793.1"/>
    <property type="molecule type" value="Genomic_DNA"/>
</dbReference>
<feature type="binding site" evidence="6">
    <location>
        <position position="596"/>
    </location>
    <ligand>
        <name>ATP</name>
        <dbReference type="ChEBI" id="CHEBI:30616"/>
    </ligand>
</feature>
<dbReference type="Pfam" id="PF13090">
    <property type="entry name" value="PP_kinase_C"/>
    <property type="match status" value="1"/>
</dbReference>
<dbReference type="GO" id="GO:0008976">
    <property type="term" value="F:polyphosphate kinase activity"/>
    <property type="evidence" value="ECO:0007669"/>
    <property type="project" value="UniProtKB-EC"/>
</dbReference>
<evidence type="ECO:0000256" key="7">
    <source>
        <dbReference type="RuleBase" id="RU003800"/>
    </source>
</evidence>
<gene>
    <name evidence="12" type="primary">ppk1</name>
    <name evidence="6" type="synonym">ppk</name>
    <name evidence="12" type="ORF">ABXL37_26440</name>
</gene>
<dbReference type="Gene3D" id="3.30.1840.10">
    <property type="entry name" value="Polyphosphate kinase middle domain"/>
    <property type="match status" value="1"/>
</dbReference>
<comment type="similarity">
    <text evidence="6 7">Belongs to the polyphosphate kinase 1 (PPK1) family.</text>
</comment>
<dbReference type="SUPFAM" id="SSF143724">
    <property type="entry name" value="PHP14-like"/>
    <property type="match status" value="1"/>
</dbReference>
<reference evidence="12 13" key="1">
    <citation type="submission" date="2024-06" db="EMBL/GenBank/DDBJ databases">
        <title>Burkholderia sola in Mexico.</title>
        <authorList>
            <person name="Estrada P."/>
        </authorList>
    </citation>
    <scope>NUCLEOTIDE SEQUENCE [LARGE SCALE GENOMIC DNA]</scope>
    <source>
        <strain evidence="12 13">CpTa8-5</strain>
    </source>
</reference>
<dbReference type="NCBIfam" id="TIGR03705">
    <property type="entry name" value="poly_P_kin"/>
    <property type="match status" value="1"/>
</dbReference>
<organism evidence="12 13">
    <name type="scientific">Burkholderia sola</name>
    <dbReference type="NCBI Taxonomy" id="2843302"/>
    <lineage>
        <taxon>Bacteria</taxon>
        <taxon>Pseudomonadati</taxon>
        <taxon>Pseudomonadota</taxon>
        <taxon>Betaproteobacteria</taxon>
        <taxon>Burkholderiales</taxon>
        <taxon>Burkholderiaceae</taxon>
        <taxon>Burkholderia</taxon>
        <taxon>Burkholderia cepacia complex</taxon>
    </lineage>
</organism>
<feature type="active site" description="Phosphohistidine intermediate" evidence="6">
    <location>
        <position position="435"/>
    </location>
</feature>
<evidence type="ECO:0000313" key="13">
    <source>
        <dbReference type="Proteomes" id="UP001548587"/>
    </source>
</evidence>
<dbReference type="SUPFAM" id="SSF56024">
    <property type="entry name" value="Phospholipase D/nuclease"/>
    <property type="match status" value="2"/>
</dbReference>
<evidence type="ECO:0000256" key="1">
    <source>
        <dbReference type="ARBA" id="ARBA00022553"/>
    </source>
</evidence>
<dbReference type="Gene3D" id="3.30.870.10">
    <property type="entry name" value="Endonuclease Chain A"/>
    <property type="match status" value="2"/>
</dbReference>
<evidence type="ECO:0000313" key="12">
    <source>
        <dbReference type="EMBL" id="MET1477793.1"/>
    </source>
</evidence>
<dbReference type="HAMAP" id="MF_00347">
    <property type="entry name" value="Polyphosphate_kinase"/>
    <property type="match status" value="1"/>
</dbReference>
<dbReference type="CDD" id="cd09165">
    <property type="entry name" value="PLDc_PaPPK1_C1_like"/>
    <property type="match status" value="1"/>
</dbReference>
<dbReference type="PIRSF" id="PIRSF015589">
    <property type="entry name" value="PP_kinase"/>
    <property type="match status" value="1"/>
</dbReference>
<dbReference type="InterPro" id="IPR025198">
    <property type="entry name" value="PPK_N_dom"/>
</dbReference>
<dbReference type="NCBIfam" id="NF003921">
    <property type="entry name" value="PRK05443.2-2"/>
    <property type="match status" value="1"/>
</dbReference>
<dbReference type="RefSeq" id="WP_209927724.1">
    <property type="nucleotide sequence ID" value="NZ_JBEWCH010000021.1"/>
</dbReference>
<feature type="binding site" evidence="6">
    <location>
        <position position="472"/>
    </location>
    <ligand>
        <name>ATP</name>
        <dbReference type="ChEBI" id="CHEBI:30616"/>
    </ligand>
</feature>
<dbReference type="InterPro" id="IPR003414">
    <property type="entry name" value="PP_kinase"/>
</dbReference>
<evidence type="ECO:0000256" key="4">
    <source>
        <dbReference type="ARBA" id="ARBA00022777"/>
    </source>
</evidence>
<evidence type="ECO:0000256" key="5">
    <source>
        <dbReference type="ARBA" id="ARBA00022840"/>
    </source>
</evidence>
<comment type="function">
    <text evidence="6 7">Catalyzes the reversible transfer of the terminal phosphate of ATP to form a long-chain polyphosphate (polyP).</text>
</comment>
<evidence type="ECO:0000259" key="8">
    <source>
        <dbReference type="Pfam" id="PF02503"/>
    </source>
</evidence>